<evidence type="ECO:0000256" key="7">
    <source>
        <dbReference type="SAM" id="MobiDB-lite"/>
    </source>
</evidence>
<evidence type="ECO:0000256" key="1">
    <source>
        <dbReference type="ARBA" id="ARBA00022490"/>
    </source>
</evidence>
<feature type="compositionally biased region" description="Basic and acidic residues" evidence="7">
    <location>
        <begin position="264"/>
        <end position="275"/>
    </location>
</feature>
<evidence type="ECO:0000256" key="5">
    <source>
        <dbReference type="ARBA" id="ARBA00022691"/>
    </source>
</evidence>
<dbReference type="HAMAP" id="MF_01116">
    <property type="entry name" value="TSR3"/>
    <property type="match status" value="1"/>
</dbReference>
<dbReference type="InterPro" id="IPR022968">
    <property type="entry name" value="Tsr3-like"/>
</dbReference>
<keyword evidence="6" id="KW-0539">Nucleus</keyword>
<reference evidence="10 11" key="1">
    <citation type="submission" date="2015-12" db="EMBL/GenBank/DDBJ databases">
        <title>Draft genome sequence of Moniliophthora roreri, the causal agent of frosty pod rot of cacao.</title>
        <authorList>
            <person name="Aime M.C."/>
            <person name="Diaz-Valderrama J.R."/>
            <person name="Kijpornyongpan T."/>
            <person name="Phillips-Mora W."/>
        </authorList>
    </citation>
    <scope>NUCLEOTIDE SEQUENCE [LARGE SCALE GENOMIC DNA]</scope>
    <source>
        <strain evidence="10 11">MCA 2952</strain>
    </source>
</reference>
<keyword evidence="3 6" id="KW-0698">rRNA processing</keyword>
<dbReference type="GO" id="GO:0005737">
    <property type="term" value="C:cytoplasm"/>
    <property type="evidence" value="ECO:0007669"/>
    <property type="project" value="UniProtKB-SubCell"/>
</dbReference>
<feature type="binding site" evidence="6">
    <location>
        <position position="108"/>
    </location>
    <ligand>
        <name>S-adenosyl-L-methionine</name>
        <dbReference type="ChEBI" id="CHEBI:59789"/>
    </ligand>
</feature>
<proteinExistence type="inferred from homology"/>
<evidence type="ECO:0000256" key="2">
    <source>
        <dbReference type="ARBA" id="ARBA00022517"/>
    </source>
</evidence>
<dbReference type="GO" id="GO:0106388">
    <property type="term" value="F:rRNA small subunit aminocarboxypropyltransferase activity"/>
    <property type="evidence" value="ECO:0007669"/>
    <property type="project" value="UniProtKB-EC"/>
</dbReference>
<organism evidence="10 11">
    <name type="scientific">Moniliophthora roreri</name>
    <name type="common">Frosty pod rot fungus</name>
    <name type="synonym">Monilia roreri</name>
    <dbReference type="NCBI Taxonomy" id="221103"/>
    <lineage>
        <taxon>Eukaryota</taxon>
        <taxon>Fungi</taxon>
        <taxon>Dikarya</taxon>
        <taxon>Basidiomycota</taxon>
        <taxon>Agaricomycotina</taxon>
        <taxon>Agaricomycetes</taxon>
        <taxon>Agaricomycetidae</taxon>
        <taxon>Agaricales</taxon>
        <taxon>Marasmiineae</taxon>
        <taxon>Marasmiaceae</taxon>
        <taxon>Moniliophthora</taxon>
    </lineage>
</organism>
<dbReference type="InterPro" id="IPR007209">
    <property type="entry name" value="RNaseL-inhib-like_metal-bd_dom"/>
</dbReference>
<comment type="catalytic activity">
    <reaction evidence="6">
        <text>an N(1)-methylpseudouridine in rRNA + S-adenosyl-L-methionine = N(1)-methyl-N(3)-[(3S)-3-amino-3-carboxypropyl]pseudouridine in rRNA + S-methyl-5'-thioadenosine + H(+)</text>
        <dbReference type="Rhea" id="RHEA:63296"/>
        <dbReference type="Rhea" id="RHEA-COMP:11634"/>
        <dbReference type="Rhea" id="RHEA-COMP:16310"/>
        <dbReference type="ChEBI" id="CHEBI:15378"/>
        <dbReference type="ChEBI" id="CHEBI:17509"/>
        <dbReference type="ChEBI" id="CHEBI:59789"/>
        <dbReference type="ChEBI" id="CHEBI:74890"/>
        <dbReference type="ChEBI" id="CHEBI:146234"/>
        <dbReference type="EC" id="2.5.1.157"/>
    </reaction>
</comment>
<feature type="region of interest" description="Disordered" evidence="7">
    <location>
        <begin position="264"/>
        <end position="329"/>
    </location>
</feature>
<dbReference type="InterPro" id="IPR007177">
    <property type="entry name" value="Tsr3_C"/>
</dbReference>
<dbReference type="GO" id="GO:1904047">
    <property type="term" value="F:S-adenosyl-L-methionine binding"/>
    <property type="evidence" value="ECO:0007669"/>
    <property type="project" value="UniProtKB-UniRule"/>
</dbReference>
<dbReference type="Pfam" id="PF04068">
    <property type="entry name" value="Fer4_RLI"/>
    <property type="match status" value="1"/>
</dbReference>
<dbReference type="PANTHER" id="PTHR20426:SF0">
    <property type="entry name" value="18S RRNA AMINOCARBOXYPROPYLTRANSFERASE"/>
    <property type="match status" value="1"/>
</dbReference>
<dbReference type="GO" id="GO:0000455">
    <property type="term" value="P:enzyme-directed rRNA pseudouridine synthesis"/>
    <property type="evidence" value="ECO:0007669"/>
    <property type="project" value="UniProtKB-UniRule"/>
</dbReference>
<dbReference type="Pfam" id="PF04034">
    <property type="entry name" value="Ribo_biogen_C"/>
    <property type="match status" value="1"/>
</dbReference>
<gene>
    <name evidence="6" type="primary">TSR3</name>
    <name evidence="10" type="ORF">WG66_11123</name>
</gene>
<evidence type="ECO:0000259" key="8">
    <source>
        <dbReference type="Pfam" id="PF04034"/>
    </source>
</evidence>
<dbReference type="EC" id="2.5.1.157" evidence="6"/>
<comment type="similarity">
    <text evidence="6">Belongs to the TDD superfamily. TSR3 family.</text>
</comment>
<evidence type="ECO:0000313" key="11">
    <source>
        <dbReference type="Proteomes" id="UP000054988"/>
    </source>
</evidence>
<keyword evidence="2 6" id="KW-0690">Ribosome biogenesis</keyword>
<dbReference type="GO" id="GO:0030490">
    <property type="term" value="P:maturation of SSU-rRNA"/>
    <property type="evidence" value="ECO:0007669"/>
    <property type="project" value="TreeGrafter"/>
</dbReference>
<feature type="binding site" evidence="6">
    <location>
        <position position="157"/>
    </location>
    <ligand>
        <name>S-adenosyl-L-methionine</name>
        <dbReference type="ChEBI" id="CHEBI:59789"/>
    </ligand>
</feature>
<feature type="domain" description="16S/18S rRNA aminocarboxypropyltransferase Tsr3 C-terminal" evidence="8">
    <location>
        <begin position="131"/>
        <end position="256"/>
    </location>
</feature>
<dbReference type="EMBL" id="LATX01001912">
    <property type="protein sequence ID" value="KTB36334.1"/>
    <property type="molecule type" value="Genomic_DNA"/>
</dbReference>
<comment type="function">
    <text evidence="6">Aminocarboxypropyltransferase that catalyzes the aminocarboxypropyl transfer on pseudouridine at position 1191 (Psi1191) in 18S rRNA. It constitutes the last step in biosynthesis of the hypermodified N1-methyl-N3-(3-amino-3-carboxypropyl) pseudouridine (m1acp3-Psi) conserved in eukaryotic 18S rRNA.</text>
</comment>
<feature type="binding site" evidence="6">
    <location>
        <position position="195"/>
    </location>
    <ligand>
        <name>S-adenosyl-L-methionine</name>
        <dbReference type="ChEBI" id="CHEBI:59789"/>
    </ligand>
</feature>
<protein>
    <recommendedName>
        <fullName evidence="6">18S rRNA aminocarboxypropyltransferase</fullName>
        <ecNumber evidence="6">2.5.1.157</ecNumber>
    </recommendedName>
</protein>
<comment type="catalytic activity">
    <reaction evidence="6">
        <text>N(1)-methylpseudouridine(1191) in yeast 18S rRNA + S-adenosyl-L-methionine = N(1)-methyl-N(3)-[(3S)-3-amino-3-carboxypropyl]pseudouridine(1191) in yeast 18S rRNA + S-methyl-5'-thioadenosine + H(+)</text>
        <dbReference type="Rhea" id="RHEA:63300"/>
        <dbReference type="Rhea" id="RHEA-COMP:13852"/>
        <dbReference type="Rhea" id="RHEA-COMP:16309"/>
        <dbReference type="ChEBI" id="CHEBI:15378"/>
        <dbReference type="ChEBI" id="CHEBI:17509"/>
        <dbReference type="ChEBI" id="CHEBI:59789"/>
        <dbReference type="ChEBI" id="CHEBI:74890"/>
        <dbReference type="ChEBI" id="CHEBI:146234"/>
    </reaction>
</comment>
<keyword evidence="4 6" id="KW-0808">Transferase</keyword>
<dbReference type="eggNOG" id="KOG3154">
    <property type="taxonomic scope" value="Eukaryota"/>
</dbReference>
<evidence type="ECO:0000259" key="9">
    <source>
        <dbReference type="Pfam" id="PF04068"/>
    </source>
</evidence>
<keyword evidence="5 6" id="KW-0949">S-adenosyl-L-methionine</keyword>
<accession>A0A0W0FJ58</accession>
<feature type="domain" description="RNase L inhibitor RLI-like possible metal-binding" evidence="9">
    <location>
        <begin position="92"/>
        <end position="125"/>
    </location>
</feature>
<evidence type="ECO:0000256" key="4">
    <source>
        <dbReference type="ARBA" id="ARBA00022679"/>
    </source>
</evidence>
<feature type="region of interest" description="Disordered" evidence="7">
    <location>
        <begin position="1"/>
        <end position="62"/>
    </location>
</feature>
<keyword evidence="1 6" id="KW-0963">Cytoplasm</keyword>
<feature type="compositionally biased region" description="Basic and acidic residues" evidence="7">
    <location>
        <begin position="40"/>
        <end position="53"/>
    </location>
</feature>
<evidence type="ECO:0000313" key="10">
    <source>
        <dbReference type="EMBL" id="KTB36334.1"/>
    </source>
</evidence>
<dbReference type="GO" id="GO:0005634">
    <property type="term" value="C:nucleus"/>
    <property type="evidence" value="ECO:0007669"/>
    <property type="project" value="UniProtKB-SubCell"/>
</dbReference>
<dbReference type="Proteomes" id="UP000054988">
    <property type="component" value="Unassembled WGS sequence"/>
</dbReference>
<dbReference type="PANTHER" id="PTHR20426">
    <property type="entry name" value="RIBOSOME BIOGENESIS PROTEIN TSR3 HOMOLOG"/>
    <property type="match status" value="1"/>
</dbReference>
<feature type="compositionally biased region" description="Acidic residues" evidence="7">
    <location>
        <begin position="294"/>
        <end position="310"/>
    </location>
</feature>
<evidence type="ECO:0000256" key="6">
    <source>
        <dbReference type="HAMAP-Rule" id="MF_03146"/>
    </source>
</evidence>
<dbReference type="NCBIfam" id="NF002621">
    <property type="entry name" value="PRK02287.1"/>
    <property type="match status" value="1"/>
</dbReference>
<evidence type="ECO:0000256" key="3">
    <source>
        <dbReference type="ARBA" id="ARBA00022552"/>
    </source>
</evidence>
<comment type="caution">
    <text evidence="10">The sequence shown here is derived from an EMBL/GenBank/DDBJ whole genome shotgun (WGS) entry which is preliminary data.</text>
</comment>
<feature type="binding site" evidence="6">
    <location>
        <position position="180"/>
    </location>
    <ligand>
        <name>S-adenosyl-L-methionine</name>
        <dbReference type="ChEBI" id="CHEBI:59789"/>
    </ligand>
</feature>
<dbReference type="AlphaFoldDB" id="A0A0W0FJ58"/>
<sequence length="329" mass="36909">MGKKNSEFSSASSSKSKRGGRGGDRGRNLSRGNARGSRGGRLERITQDWRPDSAVDDNDETESGDSVYLFSLEILRILFLKDEVNVQRKINVPVAMWDFDHCDPRRCSGKKLARLGLIKELRVGQSRFRGIVVSPKGTQVISPSDREIVLNGGLAVVECSWARLDDVPFNKIASPHERLLPYLIATNPVNYGKPWRLNCVEALAAAFYITGFDEYPETLLSGFGWGGSFYKVNKSFIDKYQICESAAEVSSVQDKIIEELENDWEKSRREKQAREDEGEDLLFENPNHQHQLEDDSESEDDEKVEADDSGPGDTKKDRNQGPPDSDSES</sequence>
<comment type="subcellular location">
    <subcellularLocation>
        <location evidence="6">Cytoplasm</location>
    </subcellularLocation>
    <subcellularLocation>
        <location evidence="6">Nucleus</location>
    </subcellularLocation>
</comment>
<name>A0A0W0FJ58_MONRR</name>